<feature type="region of interest" description="Disordered" evidence="1">
    <location>
        <begin position="1"/>
        <end position="46"/>
    </location>
</feature>
<protein>
    <submittedName>
        <fullName evidence="2">Uncharacterized protein</fullName>
    </submittedName>
</protein>
<dbReference type="AlphaFoldDB" id="A0A2I0UPR4"/>
<gene>
    <name evidence="2" type="ORF">llap_1669</name>
</gene>
<feature type="compositionally biased region" description="Basic and acidic residues" evidence="1">
    <location>
        <begin position="28"/>
        <end position="40"/>
    </location>
</feature>
<feature type="compositionally biased region" description="Basic and acidic residues" evidence="1">
    <location>
        <begin position="8"/>
        <end position="20"/>
    </location>
</feature>
<name>A0A2I0UPR4_LIMLA</name>
<accession>A0A2I0UPR4</accession>
<dbReference type="Proteomes" id="UP000233556">
    <property type="component" value="Unassembled WGS sequence"/>
</dbReference>
<organism evidence="2 3">
    <name type="scientific">Limosa lapponica baueri</name>
    <dbReference type="NCBI Taxonomy" id="1758121"/>
    <lineage>
        <taxon>Eukaryota</taxon>
        <taxon>Metazoa</taxon>
        <taxon>Chordata</taxon>
        <taxon>Craniata</taxon>
        <taxon>Vertebrata</taxon>
        <taxon>Euteleostomi</taxon>
        <taxon>Archelosauria</taxon>
        <taxon>Archosauria</taxon>
        <taxon>Dinosauria</taxon>
        <taxon>Saurischia</taxon>
        <taxon>Theropoda</taxon>
        <taxon>Coelurosauria</taxon>
        <taxon>Aves</taxon>
        <taxon>Neognathae</taxon>
        <taxon>Neoaves</taxon>
        <taxon>Charadriiformes</taxon>
        <taxon>Scolopacidae</taxon>
        <taxon>Limosa</taxon>
    </lineage>
</organism>
<evidence type="ECO:0000313" key="3">
    <source>
        <dbReference type="Proteomes" id="UP000233556"/>
    </source>
</evidence>
<keyword evidence="3" id="KW-1185">Reference proteome</keyword>
<proteinExistence type="predicted"/>
<evidence type="ECO:0000256" key="1">
    <source>
        <dbReference type="SAM" id="MobiDB-lite"/>
    </source>
</evidence>
<sequence>MVGNESDADLKAKTPLEHNSENIIDTKGSLRKEPCGEDKGQWLQVAPGEVSSQYKKELFYNENNQSLEQPPQGRGKVPSTGGAQDVTEQGAR</sequence>
<dbReference type="EMBL" id="KZ505662">
    <property type="protein sequence ID" value="PKU48038.1"/>
    <property type="molecule type" value="Genomic_DNA"/>
</dbReference>
<evidence type="ECO:0000313" key="2">
    <source>
        <dbReference type="EMBL" id="PKU48038.1"/>
    </source>
</evidence>
<reference evidence="3" key="2">
    <citation type="submission" date="2017-12" db="EMBL/GenBank/DDBJ databases">
        <title>Genome sequence of the Bar-tailed Godwit (Limosa lapponica baueri).</title>
        <authorList>
            <person name="Lima N.C.B."/>
            <person name="Parody-Merino A.M."/>
            <person name="Battley P.F."/>
            <person name="Fidler A.E."/>
            <person name="Prosdocimi F."/>
        </authorList>
    </citation>
    <scope>NUCLEOTIDE SEQUENCE [LARGE SCALE GENOMIC DNA]</scope>
</reference>
<feature type="region of interest" description="Disordered" evidence="1">
    <location>
        <begin position="61"/>
        <end position="92"/>
    </location>
</feature>
<reference evidence="3" key="1">
    <citation type="submission" date="2017-11" db="EMBL/GenBank/DDBJ databases">
        <authorList>
            <person name="Lima N.C."/>
            <person name="Parody-Merino A.M."/>
            <person name="Battley P.F."/>
            <person name="Fidler A.E."/>
            <person name="Prosdocimi F."/>
        </authorList>
    </citation>
    <scope>NUCLEOTIDE SEQUENCE [LARGE SCALE GENOMIC DNA]</scope>
</reference>